<reference evidence="4" key="1">
    <citation type="submission" date="2020-10" db="EMBL/GenBank/DDBJ databases">
        <authorList>
            <person name="Gilroy R."/>
        </authorList>
    </citation>
    <scope>NUCLEOTIDE SEQUENCE</scope>
    <source>
        <strain evidence="4">ChiHile30-977</strain>
    </source>
</reference>
<dbReference type="PANTHER" id="PTHR16301">
    <property type="entry name" value="IMPACT-RELATED"/>
    <property type="match status" value="1"/>
</dbReference>
<dbReference type="InterPro" id="IPR036956">
    <property type="entry name" value="Impact_N_sf"/>
</dbReference>
<dbReference type="SUPFAM" id="SSF54211">
    <property type="entry name" value="Ribosomal protein S5 domain 2-like"/>
    <property type="match status" value="1"/>
</dbReference>
<evidence type="ECO:0000313" key="5">
    <source>
        <dbReference type="Proteomes" id="UP000886819"/>
    </source>
</evidence>
<gene>
    <name evidence="4" type="ORF">IAA66_06250</name>
</gene>
<dbReference type="InterPro" id="IPR001498">
    <property type="entry name" value="Impact_N"/>
</dbReference>
<dbReference type="Pfam" id="PF01205">
    <property type="entry name" value="Impact_N"/>
    <property type="match status" value="1"/>
</dbReference>
<dbReference type="GO" id="GO:0005737">
    <property type="term" value="C:cytoplasm"/>
    <property type="evidence" value="ECO:0007669"/>
    <property type="project" value="TreeGrafter"/>
</dbReference>
<dbReference type="GO" id="GO:0006446">
    <property type="term" value="P:regulation of translational initiation"/>
    <property type="evidence" value="ECO:0007669"/>
    <property type="project" value="TreeGrafter"/>
</dbReference>
<evidence type="ECO:0000259" key="3">
    <source>
        <dbReference type="Pfam" id="PF09186"/>
    </source>
</evidence>
<dbReference type="Proteomes" id="UP000886819">
    <property type="component" value="Unassembled WGS sequence"/>
</dbReference>
<protein>
    <submittedName>
        <fullName evidence="4">YigZ family protein</fullName>
    </submittedName>
</protein>
<reference evidence="4" key="2">
    <citation type="journal article" date="2021" name="PeerJ">
        <title>Extensive microbial diversity within the chicken gut microbiome revealed by metagenomics and culture.</title>
        <authorList>
            <person name="Gilroy R."/>
            <person name="Ravi A."/>
            <person name="Getino M."/>
            <person name="Pursley I."/>
            <person name="Horton D.L."/>
            <person name="Alikhan N.F."/>
            <person name="Baker D."/>
            <person name="Gharbi K."/>
            <person name="Hall N."/>
            <person name="Watson M."/>
            <person name="Adriaenssens E.M."/>
            <person name="Foster-Nyarko E."/>
            <person name="Jarju S."/>
            <person name="Secka A."/>
            <person name="Antonio M."/>
            <person name="Oren A."/>
            <person name="Chaudhuri R.R."/>
            <person name="La Ragione R."/>
            <person name="Hildebrand F."/>
            <person name="Pallen M.J."/>
        </authorList>
    </citation>
    <scope>NUCLEOTIDE SEQUENCE</scope>
    <source>
        <strain evidence="4">ChiHile30-977</strain>
    </source>
</reference>
<proteinExistence type="inferred from homology"/>
<dbReference type="InterPro" id="IPR023582">
    <property type="entry name" value="Impact"/>
</dbReference>
<comment type="similarity">
    <text evidence="1">Belongs to the IMPACT family.</text>
</comment>
<dbReference type="EMBL" id="DVFI01000092">
    <property type="protein sequence ID" value="HIQ63174.1"/>
    <property type="molecule type" value="Genomic_DNA"/>
</dbReference>
<dbReference type="PANTHER" id="PTHR16301:SF20">
    <property type="entry name" value="IMPACT FAMILY MEMBER YIGZ"/>
    <property type="match status" value="1"/>
</dbReference>
<dbReference type="PROSITE" id="PS00910">
    <property type="entry name" value="UPF0029"/>
    <property type="match status" value="1"/>
</dbReference>
<evidence type="ECO:0000259" key="2">
    <source>
        <dbReference type="Pfam" id="PF01205"/>
    </source>
</evidence>
<dbReference type="InterPro" id="IPR015269">
    <property type="entry name" value="UPF0029_Impact_C"/>
</dbReference>
<dbReference type="Pfam" id="PF09186">
    <property type="entry name" value="DUF1949"/>
    <property type="match status" value="1"/>
</dbReference>
<dbReference type="AlphaFoldDB" id="A0A9D0YWS9"/>
<dbReference type="Gene3D" id="3.30.230.30">
    <property type="entry name" value="Impact, N-terminal domain"/>
    <property type="match status" value="1"/>
</dbReference>
<dbReference type="SUPFAM" id="SSF54980">
    <property type="entry name" value="EF-G C-terminal domain-like"/>
    <property type="match status" value="1"/>
</dbReference>
<name>A0A9D0YWS9_9FIRM</name>
<dbReference type="InterPro" id="IPR035647">
    <property type="entry name" value="EFG_III/V"/>
</dbReference>
<organism evidence="4 5">
    <name type="scientific">Candidatus Avichristensenella intestinipullorum</name>
    <dbReference type="NCBI Taxonomy" id="2840693"/>
    <lineage>
        <taxon>Bacteria</taxon>
        <taxon>Bacillati</taxon>
        <taxon>Bacillota</taxon>
        <taxon>Clostridia</taxon>
        <taxon>Candidatus Avichristensenella</taxon>
    </lineage>
</organism>
<dbReference type="InterPro" id="IPR020568">
    <property type="entry name" value="Ribosomal_Su5_D2-typ_SF"/>
</dbReference>
<evidence type="ECO:0000256" key="1">
    <source>
        <dbReference type="ARBA" id="ARBA00007665"/>
    </source>
</evidence>
<dbReference type="InterPro" id="IPR020569">
    <property type="entry name" value="UPF0029_Impact_CS"/>
</dbReference>
<accession>A0A9D0YWS9</accession>
<sequence length="212" mass="22773">MADGYKTLGKAGSDSFIIKKSRFIGHGSPAATEREALDFLAGIRAQHRDASHHCWAYIIGTNAGIMRYSDDGEPGGTAGLPIMEVLKARGVVNCAVVVTRYFGGVLLGASGLVRAYTQGAKTALDAAGVVVMERSARFWVGVEYSLWGRVEHYLQSAPVRCEQVEFAATVTATLLTRKRDEDAVFQALTALTDGQAALLPLEECDCDWAEEG</sequence>
<evidence type="ECO:0000313" key="4">
    <source>
        <dbReference type="EMBL" id="HIQ63174.1"/>
    </source>
</evidence>
<dbReference type="Gene3D" id="3.30.70.240">
    <property type="match status" value="1"/>
</dbReference>
<feature type="domain" description="Impact N-terminal" evidence="2">
    <location>
        <begin position="19"/>
        <end position="124"/>
    </location>
</feature>
<feature type="domain" description="UPF0029" evidence="3">
    <location>
        <begin position="142"/>
        <end position="195"/>
    </location>
</feature>
<comment type="caution">
    <text evidence="4">The sequence shown here is derived from an EMBL/GenBank/DDBJ whole genome shotgun (WGS) entry which is preliminary data.</text>
</comment>